<keyword evidence="9" id="KW-1133">Transmembrane helix</keyword>
<dbReference type="Gene3D" id="1.10.3730.20">
    <property type="match status" value="1"/>
</dbReference>
<reference evidence="13 14" key="1">
    <citation type="submission" date="2019-10" db="EMBL/GenBank/DDBJ databases">
        <title>Complete genome sequences for adaption low water activity.</title>
        <authorList>
            <person name="Zhao L."/>
            <person name="Zhong J."/>
        </authorList>
    </citation>
    <scope>NUCLEOTIDE SEQUENCE [LARGE SCALE GENOMIC DNA]</scope>
    <source>
        <strain evidence="13 14">FDU301</strain>
    </source>
</reference>
<evidence type="ECO:0000256" key="8">
    <source>
        <dbReference type="ARBA" id="ARBA00022985"/>
    </source>
</evidence>
<dbReference type="InterPro" id="IPR000620">
    <property type="entry name" value="EamA_dom"/>
</dbReference>
<evidence type="ECO:0000259" key="12">
    <source>
        <dbReference type="Pfam" id="PF00892"/>
    </source>
</evidence>
<dbReference type="GO" id="GO:0009103">
    <property type="term" value="P:lipopolysaccharide biosynthetic process"/>
    <property type="evidence" value="ECO:0007669"/>
    <property type="project" value="UniProtKB-KW"/>
</dbReference>
<evidence type="ECO:0000256" key="2">
    <source>
        <dbReference type="ARBA" id="ARBA00007362"/>
    </source>
</evidence>
<keyword evidence="7" id="KW-0812">Transmembrane</keyword>
<feature type="domain" description="EamA" evidence="12">
    <location>
        <begin position="1"/>
        <end position="107"/>
    </location>
</feature>
<dbReference type="AlphaFoldDB" id="A0A1Q8UJH9"/>
<name>A0A1Q8UJH9_PRIMG</name>
<dbReference type="Proteomes" id="UP000501076">
    <property type="component" value="Chromosome"/>
</dbReference>
<comment type="similarity">
    <text evidence="2">Belongs to the EamA transporter family.</text>
</comment>
<keyword evidence="4" id="KW-0444">Lipid biosynthesis</keyword>
<evidence type="ECO:0000256" key="9">
    <source>
        <dbReference type="ARBA" id="ARBA00022989"/>
    </source>
</evidence>
<keyword evidence="10" id="KW-0443">Lipid metabolism</keyword>
<evidence type="ECO:0000256" key="10">
    <source>
        <dbReference type="ARBA" id="ARBA00023098"/>
    </source>
</evidence>
<dbReference type="PANTHER" id="PTHR30561:SF9">
    <property type="entry name" value="4-AMINO-4-DEOXY-L-ARABINOSE-PHOSPHOUNDECAPRENOL FLIPPASE SUBUNIT ARNF-RELATED"/>
    <property type="match status" value="1"/>
</dbReference>
<dbReference type="PANTHER" id="PTHR30561">
    <property type="entry name" value="SMR FAMILY PROTON-DEPENDENT DRUG EFFLUX TRANSPORTER SUGE"/>
    <property type="match status" value="1"/>
</dbReference>
<evidence type="ECO:0000256" key="3">
    <source>
        <dbReference type="ARBA" id="ARBA00022475"/>
    </source>
</evidence>
<dbReference type="Pfam" id="PF00892">
    <property type="entry name" value="EamA"/>
    <property type="match status" value="1"/>
</dbReference>
<dbReference type="RefSeq" id="WP_016765961.1">
    <property type="nucleotide sequence ID" value="NZ_CAKKMH010000005.1"/>
</dbReference>
<evidence type="ECO:0000313" key="14">
    <source>
        <dbReference type="Proteomes" id="UP000501076"/>
    </source>
</evidence>
<keyword evidence="3" id="KW-1003">Cell membrane</keyword>
<keyword evidence="5" id="KW-0997">Cell inner membrane</keyword>
<keyword evidence="8" id="KW-0448">Lipopolysaccharide biosynthesis</keyword>
<dbReference type="InterPro" id="IPR000390">
    <property type="entry name" value="Small_drug/metabolite_transptr"/>
</dbReference>
<evidence type="ECO:0000256" key="11">
    <source>
        <dbReference type="ARBA" id="ARBA00023136"/>
    </source>
</evidence>
<organism evidence="13 14">
    <name type="scientific">Priestia megaterium</name>
    <name type="common">Bacillus megaterium</name>
    <dbReference type="NCBI Taxonomy" id="1404"/>
    <lineage>
        <taxon>Bacteria</taxon>
        <taxon>Bacillati</taxon>
        <taxon>Bacillota</taxon>
        <taxon>Bacilli</taxon>
        <taxon>Bacillales</taxon>
        <taxon>Bacillaceae</taxon>
        <taxon>Priestia</taxon>
    </lineage>
</organism>
<keyword evidence="11" id="KW-0472">Membrane</keyword>
<accession>A0A0L1LSN5</accession>
<evidence type="ECO:0000256" key="1">
    <source>
        <dbReference type="ARBA" id="ARBA00004651"/>
    </source>
</evidence>
<dbReference type="GO" id="GO:0022857">
    <property type="term" value="F:transmembrane transporter activity"/>
    <property type="evidence" value="ECO:0007669"/>
    <property type="project" value="InterPro"/>
</dbReference>
<dbReference type="GO" id="GO:0005886">
    <property type="term" value="C:plasma membrane"/>
    <property type="evidence" value="ECO:0007669"/>
    <property type="project" value="UniProtKB-SubCell"/>
</dbReference>
<sequence>MNSIPLLLIMTLLGSVGAVFFKYISTYLNEKKIKLALICFVGGGLFYGAAALLNVYVLTLLPYSIVFPLTSITYIWTLTFGYFLIKEKVTTKQVIGCILLIVGCFFIANS</sequence>
<dbReference type="EMBL" id="CP045272">
    <property type="protein sequence ID" value="QJX74824.1"/>
    <property type="molecule type" value="Genomic_DNA"/>
</dbReference>
<protein>
    <submittedName>
        <fullName evidence="13">EamA family transporter</fullName>
    </submittedName>
</protein>
<accession>A0A1Q8UJH9</accession>
<evidence type="ECO:0000256" key="7">
    <source>
        <dbReference type="ARBA" id="ARBA00022692"/>
    </source>
</evidence>
<gene>
    <name evidence="13" type="ORF">FDZ14_01000</name>
</gene>
<comment type="subcellular location">
    <subcellularLocation>
        <location evidence="1">Cell membrane</location>
        <topology evidence="1">Multi-pass membrane protein</topology>
    </subcellularLocation>
</comment>
<dbReference type="InterPro" id="IPR037185">
    <property type="entry name" value="EmrE-like"/>
</dbReference>
<evidence type="ECO:0000256" key="6">
    <source>
        <dbReference type="ARBA" id="ARBA00022556"/>
    </source>
</evidence>
<evidence type="ECO:0000256" key="5">
    <source>
        <dbReference type="ARBA" id="ARBA00022519"/>
    </source>
</evidence>
<dbReference type="SUPFAM" id="SSF103481">
    <property type="entry name" value="Multidrug resistance efflux transporter EmrE"/>
    <property type="match status" value="1"/>
</dbReference>
<evidence type="ECO:0000313" key="13">
    <source>
        <dbReference type="EMBL" id="QJX74824.1"/>
    </source>
</evidence>
<keyword evidence="6" id="KW-0441">Lipid A biosynthesis</keyword>
<proteinExistence type="inferred from homology"/>
<evidence type="ECO:0000256" key="4">
    <source>
        <dbReference type="ARBA" id="ARBA00022516"/>
    </source>
</evidence>